<gene>
    <name evidence="2" type="ORF">SCFA_240024</name>
</gene>
<evidence type="ECO:0000313" key="2">
    <source>
        <dbReference type="EMBL" id="VFU14051.1"/>
    </source>
</evidence>
<proteinExistence type="predicted"/>
<reference evidence="2" key="1">
    <citation type="submission" date="2019-03" db="EMBL/GenBank/DDBJ databases">
        <authorList>
            <person name="Hao L."/>
        </authorList>
    </citation>
    <scope>NUCLEOTIDE SEQUENCE</scope>
</reference>
<name>A0A485LZ80_9ZZZZ</name>
<dbReference type="InterPro" id="IPR036249">
    <property type="entry name" value="Thioredoxin-like_sf"/>
</dbReference>
<protein>
    <recommendedName>
        <fullName evidence="3">Thioredoxin</fullName>
    </recommendedName>
</protein>
<evidence type="ECO:0008006" key="3">
    <source>
        <dbReference type="Google" id="ProtNLM"/>
    </source>
</evidence>
<feature type="compositionally biased region" description="Polar residues" evidence="1">
    <location>
        <begin position="123"/>
        <end position="137"/>
    </location>
</feature>
<feature type="region of interest" description="Disordered" evidence="1">
    <location>
        <begin position="116"/>
        <end position="137"/>
    </location>
</feature>
<dbReference type="AlphaFoldDB" id="A0A485LZ80"/>
<dbReference type="SUPFAM" id="SSF52833">
    <property type="entry name" value="Thioredoxin-like"/>
    <property type="match status" value="1"/>
</dbReference>
<accession>A0A485LZ80</accession>
<sequence>MTGDTLITRLQPDTAAGFLDNDTGVLLIACLKNDRDLRENLGRLGEVASLLREDGITIGYVLDDMLPYFSDRFGIAGTPTYLLIRSGIILGTLLGKTTAPALDRFVREMDREYRLQDRDGKTGCNTRPGGQSSPRAI</sequence>
<organism evidence="2">
    <name type="scientific">anaerobic digester metagenome</name>
    <dbReference type="NCBI Taxonomy" id="1263854"/>
    <lineage>
        <taxon>unclassified sequences</taxon>
        <taxon>metagenomes</taxon>
        <taxon>ecological metagenomes</taxon>
    </lineage>
</organism>
<dbReference type="EMBL" id="CAADRM010000086">
    <property type="protein sequence ID" value="VFU14051.1"/>
    <property type="molecule type" value="Genomic_DNA"/>
</dbReference>
<evidence type="ECO:0000256" key="1">
    <source>
        <dbReference type="SAM" id="MobiDB-lite"/>
    </source>
</evidence>